<name>A0A2W2E8I9_9ACTN</name>
<gene>
    <name evidence="2" type="ORF">C1J01_09380</name>
</gene>
<feature type="region of interest" description="Disordered" evidence="1">
    <location>
        <begin position="1"/>
        <end position="112"/>
    </location>
</feature>
<keyword evidence="3" id="KW-1185">Reference proteome</keyword>
<dbReference type="AlphaFoldDB" id="A0A2W2E8I9"/>
<comment type="caution">
    <text evidence="2">The sequence shown here is derived from an EMBL/GenBank/DDBJ whole genome shotgun (WGS) entry which is preliminary data.</text>
</comment>
<reference evidence="2 3" key="1">
    <citation type="submission" date="2018-01" db="EMBL/GenBank/DDBJ databases">
        <title>Draft genome sequence of Nonomuraea sp. KC333.</title>
        <authorList>
            <person name="Sahin N."/>
            <person name="Saygin H."/>
            <person name="Ay H."/>
        </authorList>
    </citation>
    <scope>NUCLEOTIDE SEQUENCE [LARGE SCALE GENOMIC DNA]</scope>
    <source>
        <strain evidence="2 3">KC333</strain>
    </source>
</reference>
<evidence type="ECO:0000313" key="2">
    <source>
        <dbReference type="EMBL" id="PZG20422.1"/>
    </source>
</evidence>
<dbReference type="EMBL" id="POUD01000026">
    <property type="protein sequence ID" value="PZG20422.1"/>
    <property type="molecule type" value="Genomic_DNA"/>
</dbReference>
<protein>
    <submittedName>
        <fullName evidence="2">Uncharacterized protein</fullName>
    </submittedName>
</protein>
<evidence type="ECO:0000256" key="1">
    <source>
        <dbReference type="SAM" id="MobiDB-lite"/>
    </source>
</evidence>
<feature type="compositionally biased region" description="Low complexity" evidence="1">
    <location>
        <begin position="8"/>
        <end position="31"/>
    </location>
</feature>
<proteinExistence type="predicted"/>
<organism evidence="2 3">
    <name type="scientific">Nonomuraea aridisoli</name>
    <dbReference type="NCBI Taxonomy" id="2070368"/>
    <lineage>
        <taxon>Bacteria</taxon>
        <taxon>Bacillati</taxon>
        <taxon>Actinomycetota</taxon>
        <taxon>Actinomycetes</taxon>
        <taxon>Streptosporangiales</taxon>
        <taxon>Streptosporangiaceae</taxon>
        <taxon>Nonomuraea</taxon>
    </lineage>
</organism>
<feature type="compositionally biased region" description="Basic residues" evidence="1">
    <location>
        <begin position="57"/>
        <end position="69"/>
    </location>
</feature>
<sequence>MSNRSARSTATPVATGSAATPTASSAAPAQSGVQASVASPATVVTRKTTAASASQARRSRSGPAARRHRTTMDAMPTMVSPSRRKSVPEVTAGAIVSSPGTPSGLPARSSSLFRPGVTTTEAISTATAAVVACAAHRQRGVGSRPSG</sequence>
<evidence type="ECO:0000313" key="3">
    <source>
        <dbReference type="Proteomes" id="UP000249304"/>
    </source>
</evidence>
<dbReference type="Proteomes" id="UP000249304">
    <property type="component" value="Unassembled WGS sequence"/>
</dbReference>
<accession>A0A2W2E8I9</accession>